<evidence type="ECO:0000313" key="3">
    <source>
        <dbReference type="EMBL" id="GAY19997.1"/>
    </source>
</evidence>
<protein>
    <submittedName>
        <fullName evidence="3">Transcriptional regulator, tetr family</fullName>
    </submittedName>
</protein>
<sequence>MVTQRFGSKDGLILALIDYLSGQMDARYEDLLKHAATPVDELAGYLDVLISQVLEDPLAEAYFVMMSAAIANRLPQKDVFLASHERMRVRFADSIRRAQDAGLMSPELDPDATALAFGCVQLGFAVQLLLNSDLDPSPIATTIKQAMTALSQK</sequence>
<name>A0A292Z854_SPHSA</name>
<dbReference type="AlphaFoldDB" id="A0A292Z854"/>
<keyword evidence="1" id="KW-0805">Transcription regulation</keyword>
<dbReference type="EMBL" id="BEWI01000030">
    <property type="protein sequence ID" value="GAY19997.1"/>
    <property type="molecule type" value="Genomic_DNA"/>
</dbReference>
<keyword evidence="2" id="KW-0804">Transcription</keyword>
<gene>
    <name evidence="3" type="ORF">SFOMI_0519</name>
</gene>
<dbReference type="PANTHER" id="PTHR47506">
    <property type="entry name" value="TRANSCRIPTIONAL REGULATORY PROTEIN"/>
    <property type="match status" value="1"/>
</dbReference>
<proteinExistence type="predicted"/>
<dbReference type="SUPFAM" id="SSF48498">
    <property type="entry name" value="Tetracyclin repressor-like, C-terminal domain"/>
    <property type="match status" value="1"/>
</dbReference>
<evidence type="ECO:0000313" key="4">
    <source>
        <dbReference type="Proteomes" id="UP000221538"/>
    </source>
</evidence>
<evidence type="ECO:0000256" key="2">
    <source>
        <dbReference type="ARBA" id="ARBA00023163"/>
    </source>
</evidence>
<evidence type="ECO:0000256" key="1">
    <source>
        <dbReference type="ARBA" id="ARBA00023015"/>
    </source>
</evidence>
<reference evidence="3 4" key="1">
    <citation type="journal article" date="2013" name="Biodegradation">
        <title>Occurrence of 4-tert-butylphenol (4-t-BP) biodegradation in an aquatic sample caused by the presence of Spirodela polyrrhiza and isolation of a 4-t-BP-utilizing bacterium.</title>
        <authorList>
            <person name="Ogata Y."/>
            <person name="Toyama T."/>
            <person name="Yu N."/>
            <person name="Wang X."/>
            <person name="Sei K."/>
            <person name="Ike M."/>
        </authorList>
    </citation>
    <scope>NUCLEOTIDE SEQUENCE [LARGE SCALE GENOMIC DNA]</scope>
    <source>
        <strain evidence="3 4">OMI</strain>
    </source>
</reference>
<accession>A0A292Z854</accession>
<reference evidence="3 4" key="2">
    <citation type="journal article" date="2013" name="Environ. Sci. Technol.">
        <title>The 4-tert-butylphenol-utilizing bacterium Sphingobium fuliginis OMI can degrade bisphenols via phenolic ring hydroxylation and meta-cleavage pathway.</title>
        <authorList>
            <person name="Ogata Y."/>
            <person name="Goda S."/>
            <person name="Toyama T."/>
            <person name="Sei K."/>
            <person name="Ike M."/>
        </authorList>
    </citation>
    <scope>NUCLEOTIDE SEQUENCE [LARGE SCALE GENOMIC DNA]</scope>
    <source>
        <strain evidence="3 4">OMI</strain>
    </source>
</reference>
<organism evidence="3 4">
    <name type="scientific">Sphingobium fuliginis (strain ATCC 27551)</name>
    <dbReference type="NCBI Taxonomy" id="336203"/>
    <lineage>
        <taxon>Bacteria</taxon>
        <taxon>Pseudomonadati</taxon>
        <taxon>Pseudomonadota</taxon>
        <taxon>Alphaproteobacteria</taxon>
        <taxon>Sphingomonadales</taxon>
        <taxon>Sphingomonadaceae</taxon>
        <taxon>Sphingobium</taxon>
    </lineage>
</organism>
<dbReference type="InterPro" id="IPR036271">
    <property type="entry name" value="Tet_transcr_reg_TetR-rel_C_sf"/>
</dbReference>
<comment type="caution">
    <text evidence="3">The sequence shown here is derived from an EMBL/GenBank/DDBJ whole genome shotgun (WGS) entry which is preliminary data.</text>
</comment>
<dbReference type="PANTHER" id="PTHR47506:SF1">
    <property type="entry name" value="HTH-TYPE TRANSCRIPTIONAL REGULATOR YJDC"/>
    <property type="match status" value="1"/>
</dbReference>
<dbReference type="Proteomes" id="UP000221538">
    <property type="component" value="Unassembled WGS sequence"/>
</dbReference>
<dbReference type="Gene3D" id="1.10.357.10">
    <property type="entry name" value="Tetracycline Repressor, domain 2"/>
    <property type="match status" value="1"/>
</dbReference>